<feature type="region of interest" description="Disordered" evidence="10">
    <location>
        <begin position="403"/>
        <end position="579"/>
    </location>
</feature>
<dbReference type="InterPro" id="IPR051842">
    <property type="entry name" value="uS12_prolyl_hydroxylase"/>
</dbReference>
<evidence type="ECO:0000256" key="9">
    <source>
        <dbReference type="ARBA" id="ARBA00047444"/>
    </source>
</evidence>
<gene>
    <name evidence="12" type="ORF">KQX54_008730</name>
</gene>
<keyword evidence="4" id="KW-0847">Vitamin C</keyword>
<keyword evidence="13" id="KW-1185">Reference proteome</keyword>
<accession>A0AAV7INP6</accession>
<dbReference type="GO" id="GO:0006449">
    <property type="term" value="P:regulation of translational termination"/>
    <property type="evidence" value="ECO:0007669"/>
    <property type="project" value="TreeGrafter"/>
</dbReference>
<dbReference type="PANTHER" id="PTHR12117">
    <property type="entry name" value="HISTONE ACETYLTRANSFERASE COMPLEX"/>
    <property type="match status" value="1"/>
</dbReference>
<dbReference type="InterPro" id="IPR005123">
    <property type="entry name" value="Oxoglu/Fe-dep_dioxygenase_dom"/>
</dbReference>
<keyword evidence="6" id="KW-0560">Oxidoreductase</keyword>
<evidence type="ECO:0000313" key="13">
    <source>
        <dbReference type="Proteomes" id="UP000826195"/>
    </source>
</evidence>
<evidence type="ECO:0000256" key="6">
    <source>
        <dbReference type="ARBA" id="ARBA00023002"/>
    </source>
</evidence>
<dbReference type="InterPro" id="IPR019601">
    <property type="entry name" value="Oxoglutarate/Fe-dep_Oase_C"/>
</dbReference>
<protein>
    <recommendedName>
        <fullName evidence="8">uS12 prolyl 3-hydroxylase</fullName>
    </recommendedName>
</protein>
<comment type="cofactor">
    <cofactor evidence="1">
        <name>L-ascorbate</name>
        <dbReference type="ChEBI" id="CHEBI:38290"/>
    </cofactor>
</comment>
<evidence type="ECO:0000256" key="2">
    <source>
        <dbReference type="ARBA" id="ARBA00007443"/>
    </source>
</evidence>
<dbReference type="InterPro" id="IPR039558">
    <property type="entry name" value="TPA1/OFD1_N"/>
</dbReference>
<sequence length="655" mass="75650">MNNEEPALKKARQSILSNHVESVELQDIFRKHWSNHMSFKSDDLEIISEPFRVCKISNFIKNEQFMEDLKSELSEVQSKRIMLDLYQLEQTSDLGNHLIDSIEVFHRTFRTDMVKWMQQNTSIELNSTISMTGSCYYDTDYLLCHDDNMSDRKIAFIFYLMSNWTAADGGTLDLFDTDEKGLPRKIVRSLVPEYNSLVFFEVSNHSYHQVAEITSNLSRWSINGWFHGPKIENLPPRPQIEYKWLIPMDDDQDLTAWITDTYLCPGIVAGIKEDVEKQSYAYIAQFLKAEVYEKLSKEITDDSIKWNKVGPANLRNYEVADESSLPGTLKKFYKLFRSLPFFQLLKNYTELDLIPDNENMKPRMTIELQRWSKGCYTLICDNYCDEDVDEEQINGCHVVDSKHTLGSQDSVDNGDDSDGGAADEDTTDENHDNDEAEDDKVSPNNREESKLQKQCNDLKIESVDFSTKMMNDKKEEKSIGNDGGNNGSREDDGFNDDNVLRSILKDIKPKVDRQDESEEASCSKSEDFFKRSPPLHPDSEDPDVSDIGDYLSGSSRSSEDGDDRDNVDEIDDYDDSNIEPGTLDVIMQFNTMHVSESETIDYLDPKEQDSALIHITPQDNHLCLVYKELSTCRLHKYVNHYFEGYYYNLICTYRE</sequence>
<dbReference type="Proteomes" id="UP000826195">
    <property type="component" value="Unassembled WGS sequence"/>
</dbReference>
<feature type="compositionally biased region" description="Basic and acidic residues" evidence="10">
    <location>
        <begin position="503"/>
        <end position="514"/>
    </location>
</feature>
<feature type="domain" description="Fe2OG dioxygenase" evidence="11">
    <location>
        <begin position="127"/>
        <end position="228"/>
    </location>
</feature>
<dbReference type="AlphaFoldDB" id="A0AAV7INP6"/>
<dbReference type="Gene3D" id="2.60.120.620">
    <property type="entry name" value="q2cbj1_9rhob like domain"/>
    <property type="match status" value="3"/>
</dbReference>
<feature type="compositionally biased region" description="Basic and acidic residues" evidence="10">
    <location>
        <begin position="439"/>
        <end position="462"/>
    </location>
</feature>
<dbReference type="Pfam" id="PF10637">
    <property type="entry name" value="Ofd1_CTDD"/>
    <property type="match status" value="1"/>
</dbReference>
<proteinExistence type="inferred from homology"/>
<comment type="caution">
    <text evidence="12">The sequence shown here is derived from an EMBL/GenBank/DDBJ whole genome shotgun (WGS) entry which is preliminary data.</text>
</comment>
<evidence type="ECO:0000256" key="5">
    <source>
        <dbReference type="ARBA" id="ARBA00022964"/>
    </source>
</evidence>
<keyword evidence="5" id="KW-0223">Dioxygenase</keyword>
<comment type="similarity">
    <text evidence="2">Belongs to the TPA1 family.</text>
</comment>
<dbReference type="PROSITE" id="PS51471">
    <property type="entry name" value="FE2OG_OXY"/>
    <property type="match status" value="1"/>
</dbReference>
<dbReference type="PANTHER" id="PTHR12117:SF0">
    <property type="entry name" value="PROLYL 3-HYDROXYLASE OGFOD1"/>
    <property type="match status" value="1"/>
</dbReference>
<evidence type="ECO:0000256" key="7">
    <source>
        <dbReference type="ARBA" id="ARBA00023004"/>
    </source>
</evidence>
<evidence type="ECO:0000256" key="10">
    <source>
        <dbReference type="SAM" id="MobiDB-lite"/>
    </source>
</evidence>
<organism evidence="12 13">
    <name type="scientific">Cotesia glomerata</name>
    <name type="common">Lepidopteran parasitic wasp</name>
    <name type="synonym">Apanteles glomeratus</name>
    <dbReference type="NCBI Taxonomy" id="32391"/>
    <lineage>
        <taxon>Eukaryota</taxon>
        <taxon>Metazoa</taxon>
        <taxon>Ecdysozoa</taxon>
        <taxon>Arthropoda</taxon>
        <taxon>Hexapoda</taxon>
        <taxon>Insecta</taxon>
        <taxon>Pterygota</taxon>
        <taxon>Neoptera</taxon>
        <taxon>Endopterygota</taxon>
        <taxon>Hymenoptera</taxon>
        <taxon>Apocrita</taxon>
        <taxon>Ichneumonoidea</taxon>
        <taxon>Braconidae</taxon>
        <taxon>Microgastrinae</taxon>
        <taxon>Cotesia</taxon>
    </lineage>
</organism>
<keyword evidence="7" id="KW-0408">Iron</keyword>
<keyword evidence="3" id="KW-0479">Metal-binding</keyword>
<dbReference type="GO" id="GO:0005737">
    <property type="term" value="C:cytoplasm"/>
    <property type="evidence" value="ECO:0007669"/>
    <property type="project" value="TreeGrafter"/>
</dbReference>
<feature type="compositionally biased region" description="Acidic residues" evidence="10">
    <location>
        <begin position="560"/>
        <end position="577"/>
    </location>
</feature>
<evidence type="ECO:0000256" key="8">
    <source>
        <dbReference type="ARBA" id="ARBA00029938"/>
    </source>
</evidence>
<dbReference type="GO" id="GO:0031543">
    <property type="term" value="F:peptidyl-proline dioxygenase activity"/>
    <property type="evidence" value="ECO:0007669"/>
    <property type="project" value="TreeGrafter"/>
</dbReference>
<evidence type="ECO:0000256" key="4">
    <source>
        <dbReference type="ARBA" id="ARBA00022896"/>
    </source>
</evidence>
<feature type="compositionally biased region" description="Basic and acidic residues" evidence="10">
    <location>
        <begin position="470"/>
        <end position="479"/>
    </location>
</feature>
<comment type="catalytic activity">
    <reaction evidence="9">
        <text>[ribosomal protein uS12]-L-proline + 2-oxoglutarate + O2 = [ribosomal protein uS12]-(3S)-3-hydroxy-L-proline + succinate + CO2</text>
        <dbReference type="Rhea" id="RHEA:54156"/>
        <dbReference type="Rhea" id="RHEA-COMP:13816"/>
        <dbReference type="Rhea" id="RHEA-COMP:13818"/>
        <dbReference type="ChEBI" id="CHEBI:15379"/>
        <dbReference type="ChEBI" id="CHEBI:16526"/>
        <dbReference type="ChEBI" id="CHEBI:16810"/>
        <dbReference type="ChEBI" id="CHEBI:30031"/>
        <dbReference type="ChEBI" id="CHEBI:50342"/>
        <dbReference type="ChEBI" id="CHEBI:85428"/>
    </reaction>
</comment>
<dbReference type="Pfam" id="PF13661">
    <property type="entry name" value="2OG-FeII_Oxy_4"/>
    <property type="match status" value="1"/>
</dbReference>
<dbReference type="SMART" id="SM00702">
    <property type="entry name" value="P4Hc"/>
    <property type="match status" value="1"/>
</dbReference>
<dbReference type="EMBL" id="JAHXZJ010001119">
    <property type="protein sequence ID" value="KAH0554240.1"/>
    <property type="molecule type" value="Genomic_DNA"/>
</dbReference>
<feature type="compositionally biased region" description="Acidic residues" evidence="10">
    <location>
        <begin position="412"/>
        <end position="438"/>
    </location>
</feature>
<evidence type="ECO:0000313" key="12">
    <source>
        <dbReference type="EMBL" id="KAH0554240.1"/>
    </source>
</evidence>
<dbReference type="GO" id="GO:0031418">
    <property type="term" value="F:L-ascorbic acid binding"/>
    <property type="evidence" value="ECO:0007669"/>
    <property type="project" value="UniProtKB-KW"/>
</dbReference>
<evidence type="ECO:0000256" key="3">
    <source>
        <dbReference type="ARBA" id="ARBA00022723"/>
    </source>
</evidence>
<dbReference type="InterPro" id="IPR006620">
    <property type="entry name" value="Pro_4_hyd_alph"/>
</dbReference>
<dbReference type="GO" id="GO:0005506">
    <property type="term" value="F:iron ion binding"/>
    <property type="evidence" value="ECO:0007669"/>
    <property type="project" value="InterPro"/>
</dbReference>
<name>A0AAV7INP6_COTGL</name>
<reference evidence="12 13" key="1">
    <citation type="journal article" date="2021" name="J. Hered.">
        <title>A chromosome-level genome assembly of the parasitoid wasp, Cotesia glomerata (Hymenoptera: Braconidae).</title>
        <authorList>
            <person name="Pinto B.J."/>
            <person name="Weis J.J."/>
            <person name="Gamble T."/>
            <person name="Ode P.J."/>
            <person name="Paul R."/>
            <person name="Zaspel J.M."/>
        </authorList>
    </citation>
    <scope>NUCLEOTIDE SEQUENCE [LARGE SCALE GENOMIC DNA]</scope>
    <source>
        <strain evidence="12">CgM1</strain>
    </source>
</reference>
<evidence type="ECO:0000256" key="1">
    <source>
        <dbReference type="ARBA" id="ARBA00001961"/>
    </source>
</evidence>
<evidence type="ECO:0000259" key="11">
    <source>
        <dbReference type="PROSITE" id="PS51471"/>
    </source>
</evidence>